<reference evidence="1 2" key="1">
    <citation type="submission" date="2014-02" db="EMBL/GenBank/DDBJ databases">
        <title>The small core and large imbalanced accessory genome model reveals a collaborative survival strategy of Sorangium cellulosum strains in nature.</title>
        <authorList>
            <person name="Han K."/>
            <person name="Peng R."/>
            <person name="Blom J."/>
            <person name="Li Y.-Z."/>
        </authorList>
    </citation>
    <scope>NUCLEOTIDE SEQUENCE [LARGE SCALE GENOMIC DNA]</scope>
    <source>
        <strain evidence="1 2">So0007-03</strain>
    </source>
</reference>
<name>A0A150TU88_SORCE</name>
<comment type="caution">
    <text evidence="1">The sequence shown here is derived from an EMBL/GenBank/DDBJ whole genome shotgun (WGS) entry which is preliminary data.</text>
</comment>
<evidence type="ECO:0000313" key="1">
    <source>
        <dbReference type="EMBL" id="KYG08127.1"/>
    </source>
</evidence>
<sequence>MRFNKFIWSLFCGSKAGRAAISRYESFLARDERWVELAPKSWMEKLRPIDAMAAQVVFDEVDGVRVVSQDHAGELYERLLDEGFALSLDVEDGDTIYTVVGGDDEPGAWLSMIQGISLGLFKAHPEHFALYLFLRQFNRFNEICDEFGIAVPVLPGKASWRDRAMFYLRINASLQEFRRIHALTPAELCAFLYDFSPHHLAQERGELPPASKVWFLMGGAGDSNDFEFLDAAGDDSTSYWQGNVDTRRGDIMVMWCVSPRSYVHSIWRAETDGFIDPFFHYHSTVWIGARVKVPEITFREIAADPVWSNKPAVKAHFQGASGKPVTAEEYEALLRMIKRKRGKLSDLPRLHGPDLPDHVDVESEREVEQRLLEPLLRELGYVERDWIRNMPVRMGRGERVYPDYAIGAVLKRGEETARIIVEAKRELATEKQILDAYQQAKSYAQRLQSAAFVLVAREGVWIFLQEKGGFLRSLYLHRSWAELRGSDGLHEVKLMIGKAKSRAWAVTPKVPG</sequence>
<dbReference type="AlphaFoldDB" id="A0A150TU88"/>
<organism evidence="1 2">
    <name type="scientific">Sorangium cellulosum</name>
    <name type="common">Polyangium cellulosum</name>
    <dbReference type="NCBI Taxonomy" id="56"/>
    <lineage>
        <taxon>Bacteria</taxon>
        <taxon>Pseudomonadati</taxon>
        <taxon>Myxococcota</taxon>
        <taxon>Polyangia</taxon>
        <taxon>Polyangiales</taxon>
        <taxon>Polyangiaceae</taxon>
        <taxon>Sorangium</taxon>
    </lineage>
</organism>
<dbReference type="EMBL" id="JEME01001090">
    <property type="protein sequence ID" value="KYG08127.1"/>
    <property type="molecule type" value="Genomic_DNA"/>
</dbReference>
<protein>
    <submittedName>
        <fullName evidence="1">Uncharacterized protein</fullName>
    </submittedName>
</protein>
<accession>A0A150TU88</accession>
<proteinExistence type="predicted"/>
<dbReference type="Proteomes" id="UP000075502">
    <property type="component" value="Unassembled WGS sequence"/>
</dbReference>
<gene>
    <name evidence="1" type="ORF">BE21_25475</name>
</gene>
<evidence type="ECO:0000313" key="2">
    <source>
        <dbReference type="Proteomes" id="UP000075502"/>
    </source>
</evidence>